<dbReference type="AlphaFoldDB" id="A0A938B4P7"/>
<protein>
    <submittedName>
        <fullName evidence="1">Uncharacterized protein</fullName>
    </submittedName>
</protein>
<reference evidence="1" key="1">
    <citation type="submission" date="2019-03" db="EMBL/GenBank/DDBJ databases">
        <title>Lake Tanganyika Metagenome-Assembled Genomes (MAGs).</title>
        <authorList>
            <person name="Tran P."/>
        </authorList>
    </citation>
    <scope>NUCLEOTIDE SEQUENCE</scope>
    <source>
        <strain evidence="1">K_DeepCast_65m_m2_066</strain>
    </source>
</reference>
<organism evidence="1 2">
    <name type="scientific">Tectimicrobiota bacterium</name>
    <dbReference type="NCBI Taxonomy" id="2528274"/>
    <lineage>
        <taxon>Bacteria</taxon>
        <taxon>Pseudomonadati</taxon>
        <taxon>Nitrospinota/Tectimicrobiota group</taxon>
        <taxon>Candidatus Tectimicrobiota</taxon>
    </lineage>
</organism>
<evidence type="ECO:0000313" key="1">
    <source>
        <dbReference type="EMBL" id="MBM3224865.1"/>
    </source>
</evidence>
<dbReference type="Proteomes" id="UP000712673">
    <property type="component" value="Unassembled WGS sequence"/>
</dbReference>
<accession>A0A938B4P7</accession>
<sequence>MKYTRMSHQRVTLRWLMLGVLCGLTLTWHDLRADSHASVDEAESILVALHTVQAAAPGRIRIDLSFPPGYHLTARAPLHYDITSSGTGLHLAASERTGELTAPSLPVLLPFQTSSGTHHVTLHVALTFAYCREDDRGVCVLQPVRWQVPLHITPDSKTSEVRLTYAAQVPVLQ</sequence>
<gene>
    <name evidence="1" type="ORF">FJZ47_13820</name>
</gene>
<proteinExistence type="predicted"/>
<comment type="caution">
    <text evidence="1">The sequence shown here is derived from an EMBL/GenBank/DDBJ whole genome shotgun (WGS) entry which is preliminary data.</text>
</comment>
<dbReference type="EMBL" id="VGLS01000424">
    <property type="protein sequence ID" value="MBM3224865.1"/>
    <property type="molecule type" value="Genomic_DNA"/>
</dbReference>
<name>A0A938B4P7_UNCTE</name>
<evidence type="ECO:0000313" key="2">
    <source>
        <dbReference type="Proteomes" id="UP000712673"/>
    </source>
</evidence>